<dbReference type="SUPFAM" id="SSF51197">
    <property type="entry name" value="Clavaminate synthase-like"/>
    <property type="match status" value="1"/>
</dbReference>
<evidence type="ECO:0000313" key="2">
    <source>
        <dbReference type="EMBL" id="TFK17417.1"/>
    </source>
</evidence>
<accession>A0A5C3KCD1</accession>
<organism evidence="2 3">
    <name type="scientific">Coprinopsis marcescibilis</name>
    <name type="common">Agaric fungus</name>
    <name type="synonym">Psathyrella marcescibilis</name>
    <dbReference type="NCBI Taxonomy" id="230819"/>
    <lineage>
        <taxon>Eukaryota</taxon>
        <taxon>Fungi</taxon>
        <taxon>Dikarya</taxon>
        <taxon>Basidiomycota</taxon>
        <taxon>Agaricomycotina</taxon>
        <taxon>Agaricomycetes</taxon>
        <taxon>Agaricomycetidae</taxon>
        <taxon>Agaricales</taxon>
        <taxon>Agaricineae</taxon>
        <taxon>Psathyrellaceae</taxon>
        <taxon>Coprinopsis</taxon>
    </lineage>
</organism>
<name>A0A5C3KCD1_COPMA</name>
<feature type="domain" description="JmjC" evidence="1">
    <location>
        <begin position="1"/>
        <end position="124"/>
    </location>
</feature>
<feature type="non-terminal residue" evidence="2">
    <location>
        <position position="1"/>
    </location>
</feature>
<dbReference type="EMBL" id="ML210513">
    <property type="protein sequence ID" value="TFK17417.1"/>
    <property type="molecule type" value="Genomic_DNA"/>
</dbReference>
<proteinExistence type="predicted"/>
<dbReference type="Proteomes" id="UP000307440">
    <property type="component" value="Unassembled WGS sequence"/>
</dbReference>
<dbReference type="STRING" id="230819.A0A5C3KCD1"/>
<evidence type="ECO:0000313" key="3">
    <source>
        <dbReference type="Proteomes" id="UP000307440"/>
    </source>
</evidence>
<reference evidence="2 3" key="1">
    <citation type="journal article" date="2019" name="Nat. Ecol. Evol.">
        <title>Megaphylogeny resolves global patterns of mushroom evolution.</title>
        <authorList>
            <person name="Varga T."/>
            <person name="Krizsan K."/>
            <person name="Foldi C."/>
            <person name="Dima B."/>
            <person name="Sanchez-Garcia M."/>
            <person name="Sanchez-Ramirez S."/>
            <person name="Szollosi G.J."/>
            <person name="Szarkandi J.G."/>
            <person name="Papp V."/>
            <person name="Albert L."/>
            <person name="Andreopoulos W."/>
            <person name="Angelini C."/>
            <person name="Antonin V."/>
            <person name="Barry K.W."/>
            <person name="Bougher N.L."/>
            <person name="Buchanan P."/>
            <person name="Buyck B."/>
            <person name="Bense V."/>
            <person name="Catcheside P."/>
            <person name="Chovatia M."/>
            <person name="Cooper J."/>
            <person name="Damon W."/>
            <person name="Desjardin D."/>
            <person name="Finy P."/>
            <person name="Geml J."/>
            <person name="Haridas S."/>
            <person name="Hughes K."/>
            <person name="Justo A."/>
            <person name="Karasinski D."/>
            <person name="Kautmanova I."/>
            <person name="Kiss B."/>
            <person name="Kocsube S."/>
            <person name="Kotiranta H."/>
            <person name="LaButti K.M."/>
            <person name="Lechner B.E."/>
            <person name="Liimatainen K."/>
            <person name="Lipzen A."/>
            <person name="Lukacs Z."/>
            <person name="Mihaltcheva S."/>
            <person name="Morgado L.N."/>
            <person name="Niskanen T."/>
            <person name="Noordeloos M.E."/>
            <person name="Ohm R.A."/>
            <person name="Ortiz-Santana B."/>
            <person name="Ovrebo C."/>
            <person name="Racz N."/>
            <person name="Riley R."/>
            <person name="Savchenko A."/>
            <person name="Shiryaev A."/>
            <person name="Soop K."/>
            <person name="Spirin V."/>
            <person name="Szebenyi C."/>
            <person name="Tomsovsky M."/>
            <person name="Tulloss R.E."/>
            <person name="Uehling J."/>
            <person name="Grigoriev I.V."/>
            <person name="Vagvolgyi C."/>
            <person name="Papp T."/>
            <person name="Martin F.M."/>
            <person name="Miettinen O."/>
            <person name="Hibbett D.S."/>
            <person name="Nagy L.G."/>
        </authorList>
    </citation>
    <scope>NUCLEOTIDE SEQUENCE [LARGE SCALE GENOMIC DNA]</scope>
    <source>
        <strain evidence="2 3">CBS 121175</strain>
    </source>
</reference>
<dbReference type="AlphaFoldDB" id="A0A5C3KCD1"/>
<feature type="non-terminal residue" evidence="2">
    <location>
        <position position="154"/>
    </location>
</feature>
<dbReference type="PROSITE" id="PS51184">
    <property type="entry name" value="JMJC"/>
    <property type="match status" value="1"/>
</dbReference>
<dbReference type="Gene3D" id="2.60.120.650">
    <property type="entry name" value="Cupin"/>
    <property type="match status" value="1"/>
</dbReference>
<dbReference type="InterPro" id="IPR003347">
    <property type="entry name" value="JmjC_dom"/>
</dbReference>
<protein>
    <recommendedName>
        <fullName evidence="1">JmjC domain-containing protein</fullName>
    </recommendedName>
</protein>
<evidence type="ECO:0000259" key="1">
    <source>
        <dbReference type="PROSITE" id="PS51184"/>
    </source>
</evidence>
<keyword evidence="3" id="KW-1185">Reference proteome</keyword>
<sequence length="154" mass="17070">DLNPAKVMRWTLAGLGGAVSYWHIDSDGFGTFVNIVCGSKWWCIGKSEKGFLESDAFLKMDAERADGGQGWDVEGILLTPGTTLIMPPNTPHAVFTVENSICKGGFFYSYRSMDRTFAGMVNSTFINSSVTNTDHPVSRTLIRRMVHHLYNLTI</sequence>
<dbReference type="OrthoDB" id="3270451at2759"/>
<gene>
    <name evidence="2" type="ORF">FA15DRAFT_568602</name>
</gene>